<dbReference type="PATRIC" id="fig|1359175.3.peg.2251"/>
<dbReference type="EMBL" id="LAOA01000005">
    <property type="protein sequence ID" value="KJV77389.1"/>
    <property type="molecule type" value="Genomic_DNA"/>
</dbReference>
<evidence type="ECO:0000313" key="2">
    <source>
        <dbReference type="Proteomes" id="UP000033671"/>
    </source>
</evidence>
<proteinExistence type="predicted"/>
<protein>
    <submittedName>
        <fullName evidence="1">Uncharacterized protein</fullName>
    </submittedName>
</protein>
<reference evidence="1 2" key="1">
    <citation type="submission" date="2015-01" db="EMBL/GenBank/DDBJ databases">
        <title>Genome Sequencing of Rickettsiales.</title>
        <authorList>
            <person name="Daugherty S.C."/>
            <person name="Su Q."/>
            <person name="Abolude K."/>
            <person name="Beier-Sexton M."/>
            <person name="Carlyon J.A."/>
            <person name="Carter R."/>
            <person name="Day N.P."/>
            <person name="Dumler S.J."/>
            <person name="Dyachenko V."/>
            <person name="Godinez A."/>
            <person name="Kurtti T.J."/>
            <person name="Lichay M."/>
            <person name="Mullins K.E."/>
            <person name="Ott S."/>
            <person name="Pappas-Brown V."/>
            <person name="Paris D.H."/>
            <person name="Patel P."/>
            <person name="Richards A.L."/>
            <person name="Sadzewicz L."/>
            <person name="Sears K."/>
            <person name="Seidman D."/>
            <person name="Sengamalay N."/>
            <person name="Stenos J."/>
            <person name="Tallon L.J."/>
            <person name="Vincent G."/>
            <person name="Fraser C.M."/>
            <person name="Munderloh U."/>
            <person name="Dunning-Hotopp J.C."/>
        </authorList>
    </citation>
    <scope>NUCLEOTIDE SEQUENCE [LARGE SCALE GENOMIC DNA]</scope>
    <source>
        <strain evidence="1 2">TA716</strain>
    </source>
</reference>
<dbReference type="Proteomes" id="UP000033671">
    <property type="component" value="Unassembled WGS sequence"/>
</dbReference>
<evidence type="ECO:0000313" key="1">
    <source>
        <dbReference type="EMBL" id="KJV77389.1"/>
    </source>
</evidence>
<organism evidence="1 2">
    <name type="scientific">Orientia tsutsugamushi str. TA716</name>
    <dbReference type="NCBI Taxonomy" id="1359175"/>
    <lineage>
        <taxon>Bacteria</taxon>
        <taxon>Pseudomonadati</taxon>
        <taxon>Pseudomonadota</taxon>
        <taxon>Alphaproteobacteria</taxon>
        <taxon>Rickettsiales</taxon>
        <taxon>Rickettsiaceae</taxon>
        <taxon>Rickettsieae</taxon>
        <taxon>Orientia</taxon>
    </lineage>
</organism>
<sequence>MILNDFLVDIFRHVWERLLISRLRKSQNI</sequence>
<accession>A0A0F3PDR8</accession>
<gene>
    <name evidence="1" type="ORF">OTSTA716_0266</name>
</gene>
<name>A0A0F3PDR8_ORITS</name>
<comment type="caution">
    <text evidence="1">The sequence shown here is derived from an EMBL/GenBank/DDBJ whole genome shotgun (WGS) entry which is preliminary data.</text>
</comment>
<dbReference type="AlphaFoldDB" id="A0A0F3PDR8"/>